<feature type="compositionally biased region" description="Low complexity" evidence="5">
    <location>
        <begin position="94"/>
        <end position="107"/>
    </location>
</feature>
<keyword evidence="8" id="KW-1185">Reference proteome</keyword>
<feature type="compositionally biased region" description="Low complexity" evidence="5">
    <location>
        <begin position="137"/>
        <end position="155"/>
    </location>
</feature>
<evidence type="ECO:0000256" key="3">
    <source>
        <dbReference type="ARBA" id="ARBA00022833"/>
    </source>
</evidence>
<dbReference type="SMART" id="SM00184">
    <property type="entry name" value="RING"/>
    <property type="match status" value="1"/>
</dbReference>
<evidence type="ECO:0000313" key="7">
    <source>
        <dbReference type="EMBL" id="CZR68987.1"/>
    </source>
</evidence>
<dbReference type="InterPro" id="IPR047134">
    <property type="entry name" value="RNF4"/>
</dbReference>
<keyword evidence="1" id="KW-0479">Metal-binding</keyword>
<dbReference type="EMBL" id="FJOG01000063">
    <property type="protein sequence ID" value="CZR68987.1"/>
    <property type="molecule type" value="Genomic_DNA"/>
</dbReference>
<dbReference type="PROSITE" id="PS00518">
    <property type="entry name" value="ZF_RING_1"/>
    <property type="match status" value="1"/>
</dbReference>
<dbReference type="GO" id="GO:0008270">
    <property type="term" value="F:zinc ion binding"/>
    <property type="evidence" value="ECO:0007669"/>
    <property type="project" value="UniProtKB-KW"/>
</dbReference>
<evidence type="ECO:0000256" key="4">
    <source>
        <dbReference type="PROSITE-ProRule" id="PRU00175"/>
    </source>
</evidence>
<dbReference type="SUPFAM" id="SSF57850">
    <property type="entry name" value="RING/U-box"/>
    <property type="match status" value="1"/>
</dbReference>
<dbReference type="Gene3D" id="3.30.40.10">
    <property type="entry name" value="Zinc/RING finger domain, C3HC4 (zinc finger)"/>
    <property type="match status" value="1"/>
</dbReference>
<reference evidence="7 8" key="1">
    <citation type="submission" date="2016-03" db="EMBL/GenBank/DDBJ databases">
        <authorList>
            <person name="Ploux O."/>
        </authorList>
    </citation>
    <scope>NUCLEOTIDE SEQUENCE [LARGE SCALE GENOMIC DNA]</scope>
    <source>
        <strain evidence="7 8">UAMH 11012</strain>
    </source>
</reference>
<dbReference type="InterPro" id="IPR001841">
    <property type="entry name" value="Znf_RING"/>
</dbReference>
<evidence type="ECO:0000256" key="2">
    <source>
        <dbReference type="ARBA" id="ARBA00022771"/>
    </source>
</evidence>
<feature type="region of interest" description="Disordered" evidence="5">
    <location>
        <begin position="1"/>
        <end position="29"/>
    </location>
</feature>
<evidence type="ECO:0000313" key="8">
    <source>
        <dbReference type="Proteomes" id="UP000184330"/>
    </source>
</evidence>
<keyword evidence="3" id="KW-0862">Zinc</keyword>
<keyword evidence="2 4" id="KW-0863">Zinc-finger</keyword>
<evidence type="ECO:0000256" key="1">
    <source>
        <dbReference type="ARBA" id="ARBA00022723"/>
    </source>
</evidence>
<feature type="compositionally biased region" description="Polar residues" evidence="5">
    <location>
        <begin position="1"/>
        <end position="18"/>
    </location>
</feature>
<dbReference type="PANTHER" id="PTHR23041">
    <property type="entry name" value="RING FINGER DOMAIN-CONTAINING"/>
    <property type="match status" value="1"/>
</dbReference>
<name>A0A1L7XVF9_9HELO</name>
<protein>
    <recommendedName>
        <fullName evidence="6">RING-type domain-containing protein</fullName>
    </recommendedName>
</protein>
<dbReference type="PANTHER" id="PTHR23041:SF78">
    <property type="entry name" value="E3 UBIQUITIN-PROTEIN LIGASE RNF4"/>
    <property type="match status" value="1"/>
</dbReference>
<dbReference type="InterPro" id="IPR017907">
    <property type="entry name" value="Znf_RING_CS"/>
</dbReference>
<evidence type="ECO:0000259" key="6">
    <source>
        <dbReference type="PROSITE" id="PS50089"/>
    </source>
</evidence>
<accession>A0A1L7XVF9</accession>
<proteinExistence type="predicted"/>
<gene>
    <name evidence="7" type="ORF">PAC_18888</name>
</gene>
<dbReference type="InterPro" id="IPR013083">
    <property type="entry name" value="Znf_RING/FYVE/PHD"/>
</dbReference>
<dbReference type="PROSITE" id="PS50089">
    <property type="entry name" value="ZF_RING_2"/>
    <property type="match status" value="1"/>
</dbReference>
<evidence type="ECO:0000256" key="5">
    <source>
        <dbReference type="SAM" id="MobiDB-lite"/>
    </source>
</evidence>
<dbReference type="AlphaFoldDB" id="A0A1L7XVF9"/>
<dbReference type="Proteomes" id="UP000184330">
    <property type="component" value="Unassembled WGS sequence"/>
</dbReference>
<feature type="compositionally biased region" description="Polar residues" evidence="5">
    <location>
        <begin position="156"/>
        <end position="168"/>
    </location>
</feature>
<organism evidence="7 8">
    <name type="scientific">Phialocephala subalpina</name>
    <dbReference type="NCBI Taxonomy" id="576137"/>
    <lineage>
        <taxon>Eukaryota</taxon>
        <taxon>Fungi</taxon>
        <taxon>Dikarya</taxon>
        <taxon>Ascomycota</taxon>
        <taxon>Pezizomycotina</taxon>
        <taxon>Leotiomycetes</taxon>
        <taxon>Helotiales</taxon>
        <taxon>Mollisiaceae</taxon>
        <taxon>Phialocephala</taxon>
        <taxon>Phialocephala fortinii species complex</taxon>
    </lineage>
</organism>
<dbReference type="OrthoDB" id="6270329at2759"/>
<feature type="region of interest" description="Disordered" evidence="5">
    <location>
        <begin position="53"/>
        <end position="204"/>
    </location>
</feature>
<dbReference type="Pfam" id="PF13920">
    <property type="entry name" value="zf-C3HC4_3"/>
    <property type="match status" value="1"/>
</dbReference>
<feature type="domain" description="RING-type" evidence="6">
    <location>
        <begin position="250"/>
        <end position="290"/>
    </location>
</feature>
<sequence length="327" mass="36119">MSDSLAWNWDSPQNNAANDRSPWDDYYNPGGVLDDFDFDGYLDDEELLTLAPINPRNNVDNLPRLGDAGLDAPRHLSFSDDPFLSDNPQPPPSNQQARRSNPRRSPSLSHYFIEDASPSSFDDLFDETPPPQDMAPSTRSTHNTHSSTSARSTRNPQLSPTIDLTASSPPRAGPAQSRKRRAGTPGEERPSKASKTVLPANPDDVPLVDLVEVNSQKELEEKQARDKAEAIKKANQNEATKPVRLAEFKCIICMDDPTDLTVTHCGHLFCSECLHQALHAGERKCCPVCRNPIVLNRAGQKPTNKGYFPLAMKLMTSKKAGKRPVRG</sequence>
<dbReference type="STRING" id="576137.A0A1L7XVF9"/>